<dbReference type="STRING" id="1271860.SAMN05216174_106295"/>
<dbReference type="RefSeq" id="WP_091450750.1">
    <property type="nucleotide sequence ID" value="NZ_FMZZ01000006.1"/>
</dbReference>
<feature type="domain" description="HTH cro/C1-type" evidence="1">
    <location>
        <begin position="18"/>
        <end position="73"/>
    </location>
</feature>
<organism evidence="2 3">
    <name type="scientific">Actinokineospora iranica</name>
    <dbReference type="NCBI Taxonomy" id="1271860"/>
    <lineage>
        <taxon>Bacteria</taxon>
        <taxon>Bacillati</taxon>
        <taxon>Actinomycetota</taxon>
        <taxon>Actinomycetes</taxon>
        <taxon>Pseudonocardiales</taxon>
        <taxon>Pseudonocardiaceae</taxon>
        <taxon>Actinokineospora</taxon>
    </lineage>
</organism>
<dbReference type="Pfam" id="PF13560">
    <property type="entry name" value="HTH_31"/>
    <property type="match status" value="1"/>
</dbReference>
<dbReference type="Pfam" id="PF19054">
    <property type="entry name" value="DUF5753"/>
    <property type="match status" value="1"/>
</dbReference>
<proteinExistence type="predicted"/>
<dbReference type="GO" id="GO:0003677">
    <property type="term" value="F:DNA binding"/>
    <property type="evidence" value="ECO:0007669"/>
    <property type="project" value="InterPro"/>
</dbReference>
<evidence type="ECO:0000313" key="2">
    <source>
        <dbReference type="EMBL" id="SDD02688.1"/>
    </source>
</evidence>
<dbReference type="InterPro" id="IPR001387">
    <property type="entry name" value="Cro/C1-type_HTH"/>
</dbReference>
<dbReference type="EMBL" id="FMZZ01000006">
    <property type="protein sequence ID" value="SDD02688.1"/>
    <property type="molecule type" value="Genomic_DNA"/>
</dbReference>
<dbReference type="OrthoDB" id="5177725at2"/>
<reference evidence="3" key="1">
    <citation type="submission" date="2016-10" db="EMBL/GenBank/DDBJ databases">
        <authorList>
            <person name="Varghese N."/>
            <person name="Submissions S."/>
        </authorList>
    </citation>
    <scope>NUCLEOTIDE SEQUENCE [LARGE SCALE GENOMIC DNA]</scope>
    <source>
        <strain evidence="3">IBRC-M 10403</strain>
    </source>
</reference>
<dbReference type="SUPFAM" id="SSF47413">
    <property type="entry name" value="lambda repressor-like DNA-binding domains"/>
    <property type="match status" value="1"/>
</dbReference>
<accession>A0A1G6RDS1</accession>
<dbReference type="AlphaFoldDB" id="A0A1G6RDS1"/>
<name>A0A1G6RDS1_9PSEU</name>
<evidence type="ECO:0000259" key="1">
    <source>
        <dbReference type="PROSITE" id="PS50943"/>
    </source>
</evidence>
<dbReference type="InterPro" id="IPR043917">
    <property type="entry name" value="DUF5753"/>
</dbReference>
<evidence type="ECO:0000313" key="3">
    <source>
        <dbReference type="Proteomes" id="UP000199501"/>
    </source>
</evidence>
<keyword evidence="3" id="KW-1185">Reference proteome</keyword>
<dbReference type="Proteomes" id="UP000199501">
    <property type="component" value="Unassembled WGS sequence"/>
</dbReference>
<dbReference type="InterPro" id="IPR010982">
    <property type="entry name" value="Lambda_DNA-bd_dom_sf"/>
</dbReference>
<dbReference type="SMART" id="SM00530">
    <property type="entry name" value="HTH_XRE"/>
    <property type="match status" value="1"/>
</dbReference>
<dbReference type="Gene3D" id="1.10.260.40">
    <property type="entry name" value="lambda repressor-like DNA-binding domains"/>
    <property type="match status" value="1"/>
</dbReference>
<gene>
    <name evidence="2" type="ORF">SAMN05216174_106295</name>
</gene>
<dbReference type="PROSITE" id="PS50943">
    <property type="entry name" value="HTH_CROC1"/>
    <property type="match status" value="1"/>
</dbReference>
<protein>
    <submittedName>
        <fullName evidence="2">Helix-turn-helix domain-containing protein</fullName>
    </submittedName>
</protein>
<sequence length="289" mass="32687">MARTRDPRFYRRLVGRRVRRLREERARTQPEVAAAMEWSLSKLIRLEAGAGGVSASDMKALLTEYGVTDPEQVDQFVAMARETRKRAWYDRFASVLNTPVSNLFSYESAATAIRQAHPLLVPGPAQTPRYTRSLLAQYFSGAELDLAEEARRERLRRLRGADGPEMALLIDESVIRRVIGGPEVMSEQLRELRALAEDQKVTIRVIGYAAGWHAALDGPFILLDVEGDLESEVETVLFLEMLDKDFFTAGDDELVRTYQTKWDDSVRAALSEDDSLALIEEQIKLLDAR</sequence>